<dbReference type="KEGG" id="psco:LY89DRAFT_582416"/>
<evidence type="ECO:0000313" key="3">
    <source>
        <dbReference type="EMBL" id="KUJ18887.1"/>
    </source>
</evidence>
<evidence type="ECO:0000256" key="1">
    <source>
        <dbReference type="ARBA" id="ARBA00022737"/>
    </source>
</evidence>
<keyword evidence="4" id="KW-1185">Reference proteome</keyword>
<dbReference type="Proteomes" id="UP000070700">
    <property type="component" value="Unassembled WGS sequence"/>
</dbReference>
<dbReference type="AlphaFoldDB" id="A0A194XGI6"/>
<gene>
    <name evidence="3" type="ORF">LY89DRAFT_582416</name>
</gene>
<dbReference type="STRING" id="149040.A0A194XGI6"/>
<name>A0A194XGI6_MOLSC</name>
<dbReference type="InParanoid" id="A0A194XGI6"/>
<keyword evidence="1" id="KW-0677">Repeat</keyword>
<dbReference type="RefSeq" id="XP_018073242.1">
    <property type="nucleotide sequence ID" value="XM_018209167.1"/>
</dbReference>
<dbReference type="Pfam" id="PF24883">
    <property type="entry name" value="NPHP3_N"/>
    <property type="match status" value="1"/>
</dbReference>
<evidence type="ECO:0000259" key="2">
    <source>
        <dbReference type="Pfam" id="PF24883"/>
    </source>
</evidence>
<reference evidence="3 4" key="1">
    <citation type="submission" date="2015-10" db="EMBL/GenBank/DDBJ databases">
        <title>Full genome of DAOMC 229536 Phialocephala scopiformis, a fungal endophyte of spruce producing the potent anti-insectan compound rugulosin.</title>
        <authorList>
            <consortium name="DOE Joint Genome Institute"/>
            <person name="Walker A.K."/>
            <person name="Frasz S.L."/>
            <person name="Seifert K.A."/>
            <person name="Miller J.D."/>
            <person name="Mondo S.J."/>
            <person name="Labutti K."/>
            <person name="Lipzen A."/>
            <person name="Dockter R."/>
            <person name="Kennedy M."/>
            <person name="Grigoriev I.V."/>
            <person name="Spatafora J.W."/>
        </authorList>
    </citation>
    <scope>NUCLEOTIDE SEQUENCE [LARGE SCALE GENOMIC DNA]</scope>
    <source>
        <strain evidence="3 4">CBS 120377</strain>
    </source>
</reference>
<feature type="non-terminal residue" evidence="3">
    <location>
        <position position="1"/>
    </location>
</feature>
<evidence type="ECO:0000313" key="4">
    <source>
        <dbReference type="Proteomes" id="UP000070700"/>
    </source>
</evidence>
<dbReference type="InterPro" id="IPR056884">
    <property type="entry name" value="NPHP3-like_N"/>
</dbReference>
<accession>A0A194XGI6</accession>
<dbReference type="GeneID" id="28818893"/>
<proteinExistence type="predicted"/>
<sequence length="137" mass="15823">LADQWRQLVLRPLLKLGGNDTYPSYVMIIDALDECDDINDMRIILQLLAQARSLKIRLRVLITSRSEVPIRTGFCKISDAEHHAFILHDMETAIVDHDIFVFLEHHIGLIGQEWCLGASWPSEQALRRLVIEFEHSH</sequence>
<dbReference type="EMBL" id="KQ947412">
    <property type="protein sequence ID" value="KUJ18887.1"/>
    <property type="molecule type" value="Genomic_DNA"/>
</dbReference>
<organism evidence="3 4">
    <name type="scientific">Mollisia scopiformis</name>
    <name type="common">Conifer needle endophyte fungus</name>
    <name type="synonym">Phialocephala scopiformis</name>
    <dbReference type="NCBI Taxonomy" id="149040"/>
    <lineage>
        <taxon>Eukaryota</taxon>
        <taxon>Fungi</taxon>
        <taxon>Dikarya</taxon>
        <taxon>Ascomycota</taxon>
        <taxon>Pezizomycotina</taxon>
        <taxon>Leotiomycetes</taxon>
        <taxon>Helotiales</taxon>
        <taxon>Mollisiaceae</taxon>
        <taxon>Mollisia</taxon>
    </lineage>
</organism>
<protein>
    <recommendedName>
        <fullName evidence="2">Nephrocystin 3-like N-terminal domain-containing protein</fullName>
    </recommendedName>
</protein>
<dbReference type="OrthoDB" id="674604at2759"/>
<feature type="domain" description="Nephrocystin 3-like N-terminal" evidence="2">
    <location>
        <begin position="4"/>
        <end position="65"/>
    </location>
</feature>